<reference evidence="3" key="1">
    <citation type="journal article" date="2020" name="bioRxiv">
        <title>Comparative genomics of Chlamydomonas.</title>
        <authorList>
            <person name="Craig R.J."/>
            <person name="Hasan A.R."/>
            <person name="Ness R.W."/>
            <person name="Keightley P.D."/>
        </authorList>
    </citation>
    <scope>NUCLEOTIDE SEQUENCE</scope>
    <source>
        <strain evidence="3">CCAP 11/70</strain>
    </source>
</reference>
<comment type="caution">
    <text evidence="3">The sequence shown here is derived from an EMBL/GenBank/DDBJ whole genome shotgun (WGS) entry which is preliminary data.</text>
</comment>
<proteinExistence type="predicted"/>
<dbReference type="InterPro" id="IPR038324">
    <property type="entry name" value="Rpb4/RPC9_sf"/>
</dbReference>
<dbReference type="GO" id="GO:0005634">
    <property type="term" value="C:nucleus"/>
    <property type="evidence" value="ECO:0007669"/>
    <property type="project" value="UniProtKB-SubCell"/>
</dbReference>
<dbReference type="Pfam" id="PF03874">
    <property type="entry name" value="RNA_pol_Rpb4"/>
    <property type="match status" value="1"/>
</dbReference>
<organism evidence="3 4">
    <name type="scientific">Edaphochlamys debaryana</name>
    <dbReference type="NCBI Taxonomy" id="47281"/>
    <lineage>
        <taxon>Eukaryota</taxon>
        <taxon>Viridiplantae</taxon>
        <taxon>Chlorophyta</taxon>
        <taxon>core chlorophytes</taxon>
        <taxon>Chlorophyceae</taxon>
        <taxon>CS clade</taxon>
        <taxon>Chlamydomonadales</taxon>
        <taxon>Chlamydomonadales incertae sedis</taxon>
        <taxon>Edaphochlamys</taxon>
    </lineage>
</organism>
<dbReference type="GO" id="GO:0030880">
    <property type="term" value="C:RNA polymerase complex"/>
    <property type="evidence" value="ECO:0007669"/>
    <property type="project" value="InterPro"/>
</dbReference>
<evidence type="ECO:0000256" key="1">
    <source>
        <dbReference type="ARBA" id="ARBA00004123"/>
    </source>
</evidence>
<dbReference type="PANTHER" id="PTHR21297">
    <property type="entry name" value="DNA-DIRECTED RNA POLYMERASE II"/>
    <property type="match status" value="1"/>
</dbReference>
<dbReference type="InterPro" id="IPR005574">
    <property type="entry name" value="Rpb4/RPC9"/>
</dbReference>
<protein>
    <submittedName>
        <fullName evidence="3">Uncharacterized protein</fullName>
    </submittedName>
</protein>
<dbReference type="EMBL" id="JAEHOE010000211">
    <property type="protein sequence ID" value="KAG2482607.1"/>
    <property type="molecule type" value="Genomic_DNA"/>
</dbReference>
<dbReference type="InterPro" id="IPR010997">
    <property type="entry name" value="HRDC-like_sf"/>
</dbReference>
<evidence type="ECO:0000256" key="2">
    <source>
        <dbReference type="ARBA" id="ARBA00023242"/>
    </source>
</evidence>
<keyword evidence="4" id="KW-1185">Reference proteome</keyword>
<dbReference type="InterPro" id="IPR045222">
    <property type="entry name" value="Rpb4-like"/>
</dbReference>
<comment type="subcellular location">
    <subcellularLocation>
        <location evidence="1">Nucleus</location>
    </subcellularLocation>
</comment>
<accession>A0A836BN96</accession>
<sequence>MEEKPNFQPQPLVQKTLEYVEKFNCGNNPEAVQAMRQYIINFGLKGYEWGLIANLMPEDADEANKLIPTLVDNPDDPPEEHRGIAAEELDRILTEVQNLRHA</sequence>
<dbReference type="AlphaFoldDB" id="A0A836BN96"/>
<dbReference type="OrthoDB" id="2186918at2759"/>
<dbReference type="SUPFAM" id="SSF47819">
    <property type="entry name" value="HRDC-like"/>
    <property type="match status" value="1"/>
</dbReference>
<keyword evidence="2" id="KW-0539">Nucleus</keyword>
<dbReference type="Gene3D" id="1.20.1250.40">
    <property type="match status" value="1"/>
</dbReference>
<evidence type="ECO:0000313" key="4">
    <source>
        <dbReference type="Proteomes" id="UP000612055"/>
    </source>
</evidence>
<dbReference type="Proteomes" id="UP000612055">
    <property type="component" value="Unassembled WGS sequence"/>
</dbReference>
<gene>
    <name evidence="3" type="ORF">HYH03_018451</name>
</gene>
<evidence type="ECO:0000313" key="3">
    <source>
        <dbReference type="EMBL" id="KAG2482607.1"/>
    </source>
</evidence>
<dbReference type="GO" id="GO:0000166">
    <property type="term" value="F:nucleotide binding"/>
    <property type="evidence" value="ECO:0007669"/>
    <property type="project" value="InterPro"/>
</dbReference>
<name>A0A836BN96_9CHLO</name>
<dbReference type="GO" id="GO:0006352">
    <property type="term" value="P:DNA-templated transcription initiation"/>
    <property type="evidence" value="ECO:0007669"/>
    <property type="project" value="InterPro"/>
</dbReference>